<feature type="region of interest" description="Disordered" evidence="1">
    <location>
        <begin position="93"/>
        <end position="212"/>
    </location>
</feature>
<keyword evidence="4" id="KW-1185">Reference proteome</keyword>
<dbReference type="AlphaFoldDB" id="A0A437A784"/>
<feature type="compositionally biased region" description="Basic and acidic residues" evidence="1">
    <location>
        <begin position="154"/>
        <end position="166"/>
    </location>
</feature>
<dbReference type="InterPro" id="IPR036047">
    <property type="entry name" value="F-box-like_dom_sf"/>
</dbReference>
<dbReference type="RefSeq" id="XP_067492598.1">
    <property type="nucleotide sequence ID" value="XM_067634540.1"/>
</dbReference>
<proteinExistence type="predicted"/>
<dbReference type="VEuPathDB" id="FungiDB:DFL_005302"/>
<protein>
    <recommendedName>
        <fullName evidence="2">F-box domain-containing protein</fullName>
    </recommendedName>
</protein>
<organism evidence="3 4">
    <name type="scientific">Arthrobotrys flagrans</name>
    <name type="common">Nematode-trapping fungus</name>
    <name type="synonym">Trichothecium flagrans</name>
    <dbReference type="NCBI Taxonomy" id="97331"/>
    <lineage>
        <taxon>Eukaryota</taxon>
        <taxon>Fungi</taxon>
        <taxon>Dikarya</taxon>
        <taxon>Ascomycota</taxon>
        <taxon>Pezizomycotina</taxon>
        <taxon>Orbiliomycetes</taxon>
        <taxon>Orbiliales</taxon>
        <taxon>Orbiliaceae</taxon>
        <taxon>Arthrobotrys</taxon>
    </lineage>
</organism>
<evidence type="ECO:0000313" key="4">
    <source>
        <dbReference type="Proteomes" id="UP000283090"/>
    </source>
</evidence>
<gene>
    <name evidence="3" type="ORF">DFL_005302</name>
</gene>
<feature type="compositionally biased region" description="Basic and acidic residues" evidence="1">
    <location>
        <begin position="125"/>
        <end position="137"/>
    </location>
</feature>
<feature type="compositionally biased region" description="Acidic residues" evidence="1">
    <location>
        <begin position="167"/>
        <end position="201"/>
    </location>
</feature>
<evidence type="ECO:0000259" key="2">
    <source>
        <dbReference type="PROSITE" id="PS50181"/>
    </source>
</evidence>
<feature type="domain" description="F-box" evidence="2">
    <location>
        <begin position="1"/>
        <end position="44"/>
    </location>
</feature>
<dbReference type="Proteomes" id="UP000283090">
    <property type="component" value="Unassembled WGS sequence"/>
</dbReference>
<dbReference type="Pfam" id="PF00646">
    <property type="entry name" value="F-box"/>
    <property type="match status" value="1"/>
</dbReference>
<accession>A0A437A784</accession>
<feature type="compositionally biased region" description="Acidic residues" evidence="1">
    <location>
        <begin position="96"/>
        <end position="106"/>
    </location>
</feature>
<name>A0A437A784_ARTFL</name>
<reference evidence="3 4" key="1">
    <citation type="submission" date="2019-01" db="EMBL/GenBank/DDBJ databases">
        <title>Intercellular communication is required for trap formation in the nematode-trapping fungus Duddingtonia flagrans.</title>
        <authorList>
            <person name="Youssar L."/>
            <person name="Wernet V."/>
            <person name="Hensel N."/>
            <person name="Hildebrandt H.-G."/>
            <person name="Fischer R."/>
        </authorList>
    </citation>
    <scope>NUCLEOTIDE SEQUENCE [LARGE SCALE GENOMIC DNA]</scope>
    <source>
        <strain evidence="3 4">CBS H-5679</strain>
    </source>
</reference>
<dbReference type="OrthoDB" id="10257471at2759"/>
<evidence type="ECO:0000256" key="1">
    <source>
        <dbReference type="SAM" id="MobiDB-lite"/>
    </source>
</evidence>
<sequence>MFLRLPNELIGMVLGNLPRRDLFNVALCSRLLHTLVIPILYSNVELPVAEKFNPALGTHVTLVDEELMQLLQYGRKYGKYIRRIRVVPGERGEAPNVEEEKIEIDENSQSGGLGARQDNSSSGSGRKEASSGEHGRELEEEDAEEGGDEEEEGDQLKKREEGGREEEGSDGDDEGEGEGFDDGEDDEEGDEGGEEDSEDESGGSSFVVEPRSSDTDLAIANQIFALMEIGETRLTSFKWLLHTEISPNLFQKLVEVPGNILSTLEILSHGCNSPAYKLPEGSLPCLRKLVVRGGYSPQRVAELHYILRASLGLQSFGFGIGEEASPEAHDFYFQFTDEEMAGIGFENDDFRWEEKPTHWTDFIENCIFKNLKNLPLRELMTEGFTLTSKMARLLPLDSLRHISLSGLGTSFAFIQDIDTQKLNLETCNIVYERVGELCLFRKFVGDLRPGLRHLGLRCNVWDADPSNSDHNLELEYPGLFSLPEEFTERQQDTLETMTFNVLIHDWQNYRSTPDHSQNFKISSEFSKLTELSVPLLTTKTKSAKKLPNGPIPGENKDFWVLALIPLDGITALPNLRVLTLNPISTEYRADFVESIFEENIHFKKWVDMHQELLVKYIEELVRTYGNGYGQTFGLDRQPPLEWIFVVGGEGCHLEVGFRIKWSRAKENVKYDFQTIILSGIEARKLIKTEDMRFRKTLTGIA</sequence>
<feature type="compositionally biased region" description="Acidic residues" evidence="1">
    <location>
        <begin position="138"/>
        <end position="153"/>
    </location>
</feature>
<dbReference type="PROSITE" id="PS50181">
    <property type="entry name" value="FBOX"/>
    <property type="match status" value="1"/>
</dbReference>
<dbReference type="SUPFAM" id="SSF81383">
    <property type="entry name" value="F-box domain"/>
    <property type="match status" value="1"/>
</dbReference>
<dbReference type="InterPro" id="IPR001810">
    <property type="entry name" value="F-box_dom"/>
</dbReference>
<evidence type="ECO:0000313" key="3">
    <source>
        <dbReference type="EMBL" id="RVD87054.1"/>
    </source>
</evidence>
<dbReference type="GeneID" id="93587613"/>
<comment type="caution">
    <text evidence="3">The sequence shown here is derived from an EMBL/GenBank/DDBJ whole genome shotgun (WGS) entry which is preliminary data.</text>
</comment>
<dbReference type="EMBL" id="SAEB01000006">
    <property type="protein sequence ID" value="RVD87054.1"/>
    <property type="molecule type" value="Genomic_DNA"/>
</dbReference>